<evidence type="ECO:0000256" key="1">
    <source>
        <dbReference type="ARBA" id="ARBA00007682"/>
    </source>
</evidence>
<keyword evidence="6" id="KW-1185">Reference proteome</keyword>
<evidence type="ECO:0000256" key="2">
    <source>
        <dbReference type="ARBA" id="ARBA00023015"/>
    </source>
</evidence>
<dbReference type="PANTHER" id="PTHR23326">
    <property type="entry name" value="CCR4 NOT-RELATED"/>
    <property type="match status" value="1"/>
</dbReference>
<dbReference type="InterPro" id="IPR038635">
    <property type="entry name" value="CCR4-NOT_su2/3/5_C_sf"/>
</dbReference>
<dbReference type="Proteomes" id="UP000274131">
    <property type="component" value="Unassembled WGS sequence"/>
</dbReference>
<evidence type="ECO:0000256" key="3">
    <source>
        <dbReference type="ARBA" id="ARBA00023163"/>
    </source>
</evidence>
<dbReference type="GO" id="GO:2000036">
    <property type="term" value="P:regulation of stem cell population maintenance"/>
    <property type="evidence" value="ECO:0007669"/>
    <property type="project" value="UniProtKB-ARBA"/>
</dbReference>
<proteinExistence type="inferred from homology"/>
<dbReference type="Pfam" id="PF04153">
    <property type="entry name" value="NOT2_3_5_C"/>
    <property type="match status" value="1"/>
</dbReference>
<dbReference type="GO" id="GO:0006355">
    <property type="term" value="P:regulation of DNA-templated transcription"/>
    <property type="evidence" value="ECO:0007669"/>
    <property type="project" value="InterPro"/>
</dbReference>
<evidence type="ECO:0000313" key="6">
    <source>
        <dbReference type="Proteomes" id="UP000274131"/>
    </source>
</evidence>
<gene>
    <name evidence="5" type="ORF">EVEC_LOCUS1212</name>
</gene>
<feature type="domain" description="NOT2/NOT3/NOT5 C-terminal" evidence="4">
    <location>
        <begin position="104"/>
        <end position="228"/>
    </location>
</feature>
<sequence>MDVGVPLQATDLLPKPVDETVTKIACIKALVTAGSTFQELNKDQGRMCHGASTLLSDQFGMPALACVLHHIYSAEEDDAVRLLLLGLSCAKLGMEKDNLVDWYPTFGGPWASAPCKARDLDVKVPPEYLTNVMIRGKLPNIRLNNLAEDTLFFLFYNFPGEVYQRAAACELFNRNWRYHKIRRLWLTRTKPGELRVQTSTYEVGTYSVFDHVQWRKMQTQMTVEYQDLEERPLLPETMQGYCSQVVSHSVYQSSS</sequence>
<dbReference type="AlphaFoldDB" id="A0A0N4UVM8"/>
<accession>A0A0N4UVM8</accession>
<comment type="similarity">
    <text evidence="1">Belongs to the CNOT2/3/5 family.</text>
</comment>
<dbReference type="EMBL" id="UXUI01007183">
    <property type="protein sequence ID" value="VDD86069.1"/>
    <property type="molecule type" value="Genomic_DNA"/>
</dbReference>
<dbReference type="InterPro" id="IPR040168">
    <property type="entry name" value="Not2/3/5"/>
</dbReference>
<keyword evidence="2" id="KW-0805">Transcription regulation</keyword>
<dbReference type="WBParaSite" id="EVEC_0000150401-mRNA-1">
    <property type="protein sequence ID" value="EVEC_0000150401-mRNA-1"/>
    <property type="gene ID" value="EVEC_0000150401"/>
</dbReference>
<evidence type="ECO:0000259" key="4">
    <source>
        <dbReference type="Pfam" id="PF04153"/>
    </source>
</evidence>
<organism evidence="7">
    <name type="scientific">Enterobius vermicularis</name>
    <name type="common">Human pinworm</name>
    <dbReference type="NCBI Taxonomy" id="51028"/>
    <lineage>
        <taxon>Eukaryota</taxon>
        <taxon>Metazoa</taxon>
        <taxon>Ecdysozoa</taxon>
        <taxon>Nematoda</taxon>
        <taxon>Chromadorea</taxon>
        <taxon>Rhabditida</taxon>
        <taxon>Spirurina</taxon>
        <taxon>Oxyuridomorpha</taxon>
        <taxon>Oxyuroidea</taxon>
        <taxon>Oxyuridae</taxon>
        <taxon>Enterobius</taxon>
    </lineage>
</organism>
<name>A0A0N4UVM8_ENTVE</name>
<dbReference type="Gene3D" id="2.30.30.1020">
    <property type="entry name" value="CCR4-NOT complex subunit 2/3/5, C-terminal domain"/>
    <property type="match status" value="1"/>
</dbReference>
<dbReference type="GO" id="GO:0030015">
    <property type="term" value="C:CCR4-NOT core complex"/>
    <property type="evidence" value="ECO:0007669"/>
    <property type="project" value="InterPro"/>
</dbReference>
<evidence type="ECO:0000313" key="7">
    <source>
        <dbReference type="WBParaSite" id="EVEC_0000150401-mRNA-1"/>
    </source>
</evidence>
<protein>
    <submittedName>
        <fullName evidence="7">NOT2_3_5 domain-containing protein</fullName>
    </submittedName>
</protein>
<keyword evidence="3" id="KW-0804">Transcription</keyword>
<reference evidence="5 6" key="2">
    <citation type="submission" date="2018-10" db="EMBL/GenBank/DDBJ databases">
        <authorList>
            <consortium name="Pathogen Informatics"/>
        </authorList>
    </citation>
    <scope>NUCLEOTIDE SEQUENCE [LARGE SCALE GENOMIC DNA]</scope>
</reference>
<dbReference type="STRING" id="51028.A0A0N4UVM8"/>
<evidence type="ECO:0000313" key="5">
    <source>
        <dbReference type="EMBL" id="VDD86069.1"/>
    </source>
</evidence>
<reference evidence="7" key="1">
    <citation type="submission" date="2017-02" db="UniProtKB">
        <authorList>
            <consortium name="WormBaseParasite"/>
        </authorList>
    </citation>
    <scope>IDENTIFICATION</scope>
</reference>
<dbReference type="InterPro" id="IPR007282">
    <property type="entry name" value="NOT2/3/5_C"/>
</dbReference>
<dbReference type="OrthoDB" id="25391at2759"/>